<dbReference type="Proteomes" id="UP001149411">
    <property type="component" value="Unassembled WGS sequence"/>
</dbReference>
<reference evidence="1" key="1">
    <citation type="submission" date="2022-09" db="EMBL/GenBank/DDBJ databases">
        <title>Haloadaptaus new haloarchaeum isolated from saline soil.</title>
        <authorList>
            <person name="Duran-Viseras A."/>
            <person name="Sanchez-Porro C."/>
            <person name="Ventosa A."/>
        </authorList>
    </citation>
    <scope>NUCLEOTIDE SEQUENCE</scope>
    <source>
        <strain evidence="1">F3-133</strain>
    </source>
</reference>
<dbReference type="InterPro" id="IPR016155">
    <property type="entry name" value="Mopterin_synth/thiamin_S_b"/>
</dbReference>
<dbReference type="NCBIfam" id="NF041919">
    <property type="entry name" value="SAMP2"/>
    <property type="match status" value="1"/>
</dbReference>
<dbReference type="SUPFAM" id="SSF54285">
    <property type="entry name" value="MoaD/ThiS"/>
    <property type="match status" value="1"/>
</dbReference>
<dbReference type="InterPro" id="IPR012675">
    <property type="entry name" value="Beta-grasp_dom_sf"/>
</dbReference>
<dbReference type="InterPro" id="IPR053834">
    <property type="entry name" value="SAMP2_halobacteria"/>
</dbReference>
<dbReference type="AlphaFoldDB" id="A0A9Q4GGD2"/>
<name>A0A9Q4GGD2_9EURY</name>
<sequence length="72" mass="7506">MKVHANVMNGGTHEVELAEDATYARLLDEIGENPQAAVVVVDGRPVPEDATIDTDEVDVMRTVSGGSGAVDA</sequence>
<comment type="caution">
    <text evidence="1">The sequence shown here is derived from an EMBL/GenBank/DDBJ whole genome shotgun (WGS) entry which is preliminary data.</text>
</comment>
<evidence type="ECO:0000313" key="1">
    <source>
        <dbReference type="EMBL" id="MCX2819034.1"/>
    </source>
</evidence>
<keyword evidence="2" id="KW-1185">Reference proteome</keyword>
<dbReference type="EMBL" id="RKLV01000005">
    <property type="protein sequence ID" value="MCX2819034.1"/>
    <property type="molecule type" value="Genomic_DNA"/>
</dbReference>
<dbReference type="Pfam" id="PF21965">
    <property type="entry name" value="SAMP2"/>
    <property type="match status" value="1"/>
</dbReference>
<protein>
    <submittedName>
        <fullName evidence="1">MoaD/ThiS family protein</fullName>
    </submittedName>
</protein>
<evidence type="ECO:0000313" key="2">
    <source>
        <dbReference type="Proteomes" id="UP001149411"/>
    </source>
</evidence>
<gene>
    <name evidence="1" type="ORF">EGH25_06675</name>
</gene>
<accession>A0A9Q4GGD2</accession>
<proteinExistence type="predicted"/>
<organism evidence="1 2">
    <name type="scientific">Halorutilus salinus</name>
    <dbReference type="NCBI Taxonomy" id="2487751"/>
    <lineage>
        <taxon>Archaea</taxon>
        <taxon>Methanobacteriati</taxon>
        <taxon>Methanobacteriota</taxon>
        <taxon>Stenosarchaea group</taxon>
        <taxon>Halobacteria</taxon>
        <taxon>Halorutilales</taxon>
        <taxon>Halorutilaceae</taxon>
        <taxon>Halorutilus</taxon>
    </lineage>
</organism>
<dbReference type="RefSeq" id="WP_266086944.1">
    <property type="nucleotide sequence ID" value="NZ_RKLV01000005.1"/>
</dbReference>
<dbReference type="Gene3D" id="3.10.20.30">
    <property type="match status" value="1"/>
</dbReference>
<dbReference type="InterPro" id="IPR053833">
    <property type="entry name" value="SAMP2"/>
</dbReference>